<dbReference type="AlphaFoldDB" id="A0A5B0Q8M7"/>
<reference evidence="2 3" key="1">
    <citation type="submission" date="2019-05" db="EMBL/GenBank/DDBJ databases">
        <title>Emergence of the Ug99 lineage of the wheat stem rust pathogen through somatic hybridization.</title>
        <authorList>
            <person name="Li F."/>
            <person name="Upadhyaya N.M."/>
            <person name="Sperschneider J."/>
            <person name="Matny O."/>
            <person name="Nguyen-Phuc H."/>
            <person name="Mago R."/>
            <person name="Raley C."/>
            <person name="Miller M.E."/>
            <person name="Silverstein K.A.T."/>
            <person name="Henningsen E."/>
            <person name="Hirsch C.D."/>
            <person name="Visser B."/>
            <person name="Pretorius Z.A."/>
            <person name="Steffenson B.J."/>
            <person name="Schwessinger B."/>
            <person name="Dodds P.N."/>
            <person name="Figueroa M."/>
        </authorList>
    </citation>
    <scope>NUCLEOTIDE SEQUENCE [LARGE SCALE GENOMIC DNA]</scope>
    <source>
        <strain evidence="2 3">Ug99</strain>
    </source>
</reference>
<feature type="compositionally biased region" description="Polar residues" evidence="1">
    <location>
        <begin position="72"/>
        <end position="83"/>
    </location>
</feature>
<dbReference type="EMBL" id="VDEP01000304">
    <property type="protein sequence ID" value="KAA1109598.1"/>
    <property type="molecule type" value="Genomic_DNA"/>
</dbReference>
<organism evidence="2 3">
    <name type="scientific">Puccinia graminis f. sp. tritici</name>
    <dbReference type="NCBI Taxonomy" id="56615"/>
    <lineage>
        <taxon>Eukaryota</taxon>
        <taxon>Fungi</taxon>
        <taxon>Dikarya</taxon>
        <taxon>Basidiomycota</taxon>
        <taxon>Pucciniomycotina</taxon>
        <taxon>Pucciniomycetes</taxon>
        <taxon>Pucciniales</taxon>
        <taxon>Pucciniaceae</taxon>
        <taxon>Puccinia</taxon>
    </lineage>
</organism>
<feature type="region of interest" description="Disordered" evidence="1">
    <location>
        <begin position="52"/>
        <end position="83"/>
    </location>
</feature>
<protein>
    <submittedName>
        <fullName evidence="2">Uncharacterized protein</fullName>
    </submittedName>
</protein>
<gene>
    <name evidence="2" type="ORF">PGTUg99_025465</name>
</gene>
<evidence type="ECO:0000313" key="3">
    <source>
        <dbReference type="Proteomes" id="UP000325313"/>
    </source>
</evidence>
<evidence type="ECO:0000313" key="2">
    <source>
        <dbReference type="EMBL" id="KAA1109598.1"/>
    </source>
</evidence>
<evidence type="ECO:0000256" key="1">
    <source>
        <dbReference type="SAM" id="MobiDB-lite"/>
    </source>
</evidence>
<sequence>MSDIPGKPLLRRLASRGALAPARQPGPTNRWALCNATSETRSTEAQGLVKHIDRPTPSSNHSFCEHFDNRNETQATAVSWDTA</sequence>
<proteinExistence type="predicted"/>
<accession>A0A5B0Q8M7</accession>
<comment type="caution">
    <text evidence="2">The sequence shown here is derived from an EMBL/GenBank/DDBJ whole genome shotgun (WGS) entry which is preliminary data.</text>
</comment>
<name>A0A5B0Q8M7_PUCGR</name>
<dbReference type="Proteomes" id="UP000325313">
    <property type="component" value="Unassembled WGS sequence"/>
</dbReference>